<dbReference type="EMBL" id="JANVFO010000110">
    <property type="protein sequence ID" value="KAJ3712350.1"/>
    <property type="molecule type" value="Genomic_DNA"/>
</dbReference>
<proteinExistence type="predicted"/>
<reference evidence="1" key="1">
    <citation type="submission" date="2022-08" db="EMBL/GenBank/DDBJ databases">
        <authorList>
            <consortium name="DOE Joint Genome Institute"/>
            <person name="Min B."/>
            <person name="Sierra-Patev S."/>
            <person name="Naranjo-Ortiz M."/>
            <person name="Looney B."/>
            <person name="Konkel Z."/>
            <person name="Slot J.C."/>
            <person name="Sakamoto Y."/>
            <person name="Steenwyk J.L."/>
            <person name="Rokas A."/>
            <person name="Carro J."/>
            <person name="Camarero S."/>
            <person name="Ferreira P."/>
            <person name="Molpeceres G."/>
            <person name="Ruiz-duenas F.J."/>
            <person name="Serrano A."/>
            <person name="Henrissat B."/>
            <person name="Drula E."/>
            <person name="Hughes K.W."/>
            <person name="Mata J.L."/>
            <person name="Ishikawa N.K."/>
            <person name="Vargas-Isla R."/>
            <person name="Ushijima S."/>
            <person name="Smith C.A."/>
            <person name="Ahrendt S."/>
            <person name="Andreopoulos W."/>
            <person name="He G."/>
            <person name="LaButti K."/>
            <person name="Lipzen A."/>
            <person name="Ng V."/>
            <person name="Riley R."/>
            <person name="Sandor L."/>
            <person name="Barry K."/>
            <person name="Martinez A.T."/>
            <person name="Xiao Y."/>
            <person name="Gibbons J.G."/>
            <person name="Terashima K."/>
            <person name="Hibbett D.S."/>
            <person name="Grigoriev I.V."/>
        </authorList>
    </citation>
    <scope>NUCLEOTIDE SEQUENCE</scope>
    <source>
        <strain evidence="1">ET3784</strain>
    </source>
</reference>
<evidence type="ECO:0000313" key="1">
    <source>
        <dbReference type="EMBL" id="KAJ3712350.1"/>
    </source>
</evidence>
<gene>
    <name evidence="1" type="ORF">DFJ43DRAFT_1008542</name>
</gene>
<protein>
    <submittedName>
        <fullName evidence="1">Uncharacterized protein</fullName>
    </submittedName>
</protein>
<organism evidence="1 2">
    <name type="scientific">Lentinula guzmanii</name>
    <dbReference type="NCBI Taxonomy" id="2804957"/>
    <lineage>
        <taxon>Eukaryota</taxon>
        <taxon>Fungi</taxon>
        <taxon>Dikarya</taxon>
        <taxon>Basidiomycota</taxon>
        <taxon>Agaricomycotina</taxon>
        <taxon>Agaricomycetes</taxon>
        <taxon>Agaricomycetidae</taxon>
        <taxon>Agaricales</taxon>
        <taxon>Marasmiineae</taxon>
        <taxon>Omphalotaceae</taxon>
        <taxon>Lentinula</taxon>
    </lineage>
</organism>
<reference evidence="1" key="2">
    <citation type="journal article" date="2023" name="Proc. Natl. Acad. Sci. U.S.A.">
        <title>A global phylogenomic analysis of the shiitake genus Lentinula.</title>
        <authorList>
            <person name="Sierra-Patev S."/>
            <person name="Min B."/>
            <person name="Naranjo-Ortiz M."/>
            <person name="Looney B."/>
            <person name="Konkel Z."/>
            <person name="Slot J.C."/>
            <person name="Sakamoto Y."/>
            <person name="Steenwyk J.L."/>
            <person name="Rokas A."/>
            <person name="Carro J."/>
            <person name="Camarero S."/>
            <person name="Ferreira P."/>
            <person name="Molpeceres G."/>
            <person name="Ruiz-Duenas F.J."/>
            <person name="Serrano A."/>
            <person name="Henrissat B."/>
            <person name="Drula E."/>
            <person name="Hughes K.W."/>
            <person name="Mata J.L."/>
            <person name="Ishikawa N.K."/>
            <person name="Vargas-Isla R."/>
            <person name="Ushijima S."/>
            <person name="Smith C.A."/>
            <person name="Donoghue J."/>
            <person name="Ahrendt S."/>
            <person name="Andreopoulos W."/>
            <person name="He G."/>
            <person name="LaButti K."/>
            <person name="Lipzen A."/>
            <person name="Ng V."/>
            <person name="Riley R."/>
            <person name="Sandor L."/>
            <person name="Barry K."/>
            <person name="Martinez A.T."/>
            <person name="Xiao Y."/>
            <person name="Gibbons J.G."/>
            <person name="Terashima K."/>
            <person name="Grigoriev I.V."/>
            <person name="Hibbett D."/>
        </authorList>
    </citation>
    <scope>NUCLEOTIDE SEQUENCE</scope>
    <source>
        <strain evidence="1">ET3784</strain>
    </source>
</reference>
<evidence type="ECO:0000313" key="2">
    <source>
        <dbReference type="Proteomes" id="UP001176059"/>
    </source>
</evidence>
<dbReference type="Proteomes" id="UP001176059">
    <property type="component" value="Unassembled WGS sequence"/>
</dbReference>
<feature type="non-terminal residue" evidence="1">
    <location>
        <position position="277"/>
    </location>
</feature>
<comment type="caution">
    <text evidence="1">The sequence shown here is derived from an EMBL/GenBank/DDBJ whole genome shotgun (WGS) entry which is preliminary data.</text>
</comment>
<dbReference type="AlphaFoldDB" id="A0AA38MUK6"/>
<keyword evidence="2" id="KW-1185">Reference proteome</keyword>
<accession>A0AA38MUK6</accession>
<name>A0AA38MUK6_9AGAR</name>
<sequence>EQAVEQALDVGLVARQIACKVWAETEFRFIYKSKITSRTSSEVNTYQFFCAQNYAEKSKHKLHGDPSKHRSRDKMDRFDCGGWLHITMRDGEPREARVHLVHCSHQPYISIALSSVEKETVKNMCNQSPSKIWDYILHQNPDSELTEKQIQAEWTRINQEHWRLDDDQVKSAKMLLEQLKGEEVEIIPITQRKGISAIVKAVQPERITIEVPEASDEVPSVGTVAVTQGCTRKGYTVLGSMMGLQRSFRQRSLHAIWVSLRSAKKKEVPERRTEPID</sequence>